<evidence type="ECO:0000256" key="1">
    <source>
        <dbReference type="ARBA" id="ARBA00023015"/>
    </source>
</evidence>
<feature type="DNA-binding region" description="H-T-H motif" evidence="4">
    <location>
        <begin position="38"/>
        <end position="57"/>
    </location>
</feature>
<dbReference type="Proteomes" id="UP000535182">
    <property type="component" value="Unassembled WGS sequence"/>
</dbReference>
<evidence type="ECO:0000256" key="3">
    <source>
        <dbReference type="ARBA" id="ARBA00023163"/>
    </source>
</evidence>
<dbReference type="InterPro" id="IPR009057">
    <property type="entry name" value="Homeodomain-like_sf"/>
</dbReference>
<dbReference type="InterPro" id="IPR001647">
    <property type="entry name" value="HTH_TetR"/>
</dbReference>
<evidence type="ECO:0000256" key="2">
    <source>
        <dbReference type="ARBA" id="ARBA00023125"/>
    </source>
</evidence>
<keyword evidence="7" id="KW-1185">Reference proteome</keyword>
<dbReference type="PROSITE" id="PS50977">
    <property type="entry name" value="HTH_TETR_2"/>
    <property type="match status" value="1"/>
</dbReference>
<evidence type="ECO:0000313" key="6">
    <source>
        <dbReference type="EMBL" id="MBB5331739.1"/>
    </source>
</evidence>
<sequence length="221" mass="24789">MKTWSDDNPKAALMERKRAAIVDAARQLFLATGYAQTSMDRVAEKAEVAITTVYRHFKNKDDLFSAVMQMACETVSPELLAAGNDADSATVFPWFTKPPQTALPLAGIDYLTRLFDLQQMDLYRVVTRDASDFPELGRRYRSETVERRNRLFVEYLNHWKRSEGWQIRNPGHAAEAFAALLRATLFEDAIHGGKLPTPKVIALQAKHAASCLLVLLGSSCL</sequence>
<organism evidence="6 7">
    <name type="scientific">Tunturiibacter gelidiferens</name>
    <dbReference type="NCBI Taxonomy" id="3069689"/>
    <lineage>
        <taxon>Bacteria</taxon>
        <taxon>Pseudomonadati</taxon>
        <taxon>Acidobacteriota</taxon>
        <taxon>Terriglobia</taxon>
        <taxon>Terriglobales</taxon>
        <taxon>Acidobacteriaceae</taxon>
        <taxon>Tunturiibacter</taxon>
    </lineage>
</organism>
<dbReference type="Gene3D" id="1.10.357.10">
    <property type="entry name" value="Tetracycline Repressor, domain 2"/>
    <property type="match status" value="1"/>
</dbReference>
<keyword evidence="1" id="KW-0805">Transcription regulation</keyword>
<dbReference type="RefSeq" id="WP_183981531.1">
    <property type="nucleotide sequence ID" value="NZ_JACHEB010000017.1"/>
</dbReference>
<dbReference type="AlphaFoldDB" id="A0A9X0QKC6"/>
<comment type="caution">
    <text evidence="6">The sequence shown here is derived from an EMBL/GenBank/DDBJ whole genome shotgun (WGS) entry which is preliminary data.</text>
</comment>
<dbReference type="GO" id="GO:0003700">
    <property type="term" value="F:DNA-binding transcription factor activity"/>
    <property type="evidence" value="ECO:0007669"/>
    <property type="project" value="TreeGrafter"/>
</dbReference>
<dbReference type="PANTHER" id="PTHR30055">
    <property type="entry name" value="HTH-TYPE TRANSCRIPTIONAL REGULATOR RUTR"/>
    <property type="match status" value="1"/>
</dbReference>
<dbReference type="FunFam" id="1.10.10.60:FF:000141">
    <property type="entry name" value="TetR family transcriptional regulator"/>
    <property type="match status" value="1"/>
</dbReference>
<dbReference type="EMBL" id="JACHEB010000017">
    <property type="protein sequence ID" value="MBB5331739.1"/>
    <property type="molecule type" value="Genomic_DNA"/>
</dbReference>
<dbReference type="InterPro" id="IPR050109">
    <property type="entry name" value="HTH-type_TetR-like_transc_reg"/>
</dbReference>
<evidence type="ECO:0000259" key="5">
    <source>
        <dbReference type="PROSITE" id="PS50977"/>
    </source>
</evidence>
<dbReference type="Pfam" id="PF00440">
    <property type="entry name" value="TetR_N"/>
    <property type="match status" value="1"/>
</dbReference>
<gene>
    <name evidence="6" type="ORF">HDF14_005388</name>
</gene>
<dbReference type="InterPro" id="IPR039536">
    <property type="entry name" value="TetR_C_Proteobacteria"/>
</dbReference>
<dbReference type="GO" id="GO:0000976">
    <property type="term" value="F:transcription cis-regulatory region binding"/>
    <property type="evidence" value="ECO:0007669"/>
    <property type="project" value="TreeGrafter"/>
</dbReference>
<feature type="domain" description="HTH tetR-type" evidence="5">
    <location>
        <begin position="15"/>
        <end position="75"/>
    </location>
</feature>
<accession>A0A9X0QKC6</accession>
<dbReference type="Pfam" id="PF14246">
    <property type="entry name" value="TetR_C_7"/>
    <property type="match status" value="1"/>
</dbReference>
<reference evidence="6 7" key="1">
    <citation type="submission" date="2020-08" db="EMBL/GenBank/DDBJ databases">
        <title>Genomic Encyclopedia of Type Strains, Phase IV (KMG-V): Genome sequencing to study the core and pangenomes of soil and plant-associated prokaryotes.</title>
        <authorList>
            <person name="Whitman W."/>
        </authorList>
    </citation>
    <scope>NUCLEOTIDE SEQUENCE [LARGE SCALE GENOMIC DNA]</scope>
    <source>
        <strain evidence="6 7">X5P2</strain>
    </source>
</reference>
<dbReference type="PROSITE" id="PS01081">
    <property type="entry name" value="HTH_TETR_1"/>
    <property type="match status" value="1"/>
</dbReference>
<dbReference type="InterPro" id="IPR023772">
    <property type="entry name" value="DNA-bd_HTH_TetR-type_CS"/>
</dbReference>
<keyword evidence="2 4" id="KW-0238">DNA-binding</keyword>
<evidence type="ECO:0000313" key="7">
    <source>
        <dbReference type="Proteomes" id="UP000535182"/>
    </source>
</evidence>
<dbReference type="PRINTS" id="PR00455">
    <property type="entry name" value="HTHTETR"/>
</dbReference>
<proteinExistence type="predicted"/>
<evidence type="ECO:0000256" key="4">
    <source>
        <dbReference type="PROSITE-ProRule" id="PRU00335"/>
    </source>
</evidence>
<protein>
    <submittedName>
        <fullName evidence="6">TetR/AcrR family transcriptional repressor of mexJK operon</fullName>
    </submittedName>
</protein>
<dbReference type="PANTHER" id="PTHR30055:SF146">
    <property type="entry name" value="HTH-TYPE TRANSCRIPTIONAL DUAL REGULATOR CECR"/>
    <property type="match status" value="1"/>
</dbReference>
<name>A0A9X0QKC6_9BACT</name>
<keyword evidence="3" id="KW-0804">Transcription</keyword>
<dbReference type="SUPFAM" id="SSF46689">
    <property type="entry name" value="Homeodomain-like"/>
    <property type="match status" value="1"/>
</dbReference>